<evidence type="ECO:0000313" key="5">
    <source>
        <dbReference type="EMBL" id="GIQ66991.1"/>
    </source>
</evidence>
<dbReference type="InterPro" id="IPR048933">
    <property type="entry name" value="B_lactamase-like_C"/>
</dbReference>
<dbReference type="InterPro" id="IPR036866">
    <property type="entry name" value="RibonucZ/Hydroxyglut_hydro"/>
</dbReference>
<evidence type="ECO:0000256" key="2">
    <source>
        <dbReference type="ARBA" id="ARBA00034301"/>
    </source>
</evidence>
<dbReference type="PANTHER" id="PTHR23131:SF4">
    <property type="entry name" value="METALLO-BETA-LACTAMASE SUPERFAMILY POTEIN"/>
    <property type="match status" value="1"/>
</dbReference>
<accession>A0ABQ4NGH0</accession>
<feature type="domain" description="Metallo-beta-lactamase" evidence="4">
    <location>
        <begin position="31"/>
        <end position="247"/>
    </location>
</feature>
<dbReference type="InterPro" id="IPR050662">
    <property type="entry name" value="Sec-metab_biosynth-thioest"/>
</dbReference>
<comment type="catalytic activity">
    <reaction evidence="1">
        <text>3',5'-cyclic CMP + H2O = CMP + H(+)</text>
        <dbReference type="Rhea" id="RHEA:72675"/>
        <dbReference type="ChEBI" id="CHEBI:15377"/>
        <dbReference type="ChEBI" id="CHEBI:15378"/>
        <dbReference type="ChEBI" id="CHEBI:58003"/>
        <dbReference type="ChEBI" id="CHEBI:60377"/>
    </reaction>
    <physiologicalReaction direction="left-to-right" evidence="1">
        <dbReference type="Rhea" id="RHEA:72676"/>
    </physiologicalReaction>
</comment>
<evidence type="ECO:0000256" key="3">
    <source>
        <dbReference type="ARBA" id="ARBA00048505"/>
    </source>
</evidence>
<dbReference type="Gene3D" id="1.10.10.10">
    <property type="entry name" value="Winged helix-like DNA-binding domain superfamily/Winged helix DNA-binding domain"/>
    <property type="match status" value="1"/>
</dbReference>
<protein>
    <submittedName>
        <fullName evidence="5">MBL fold metallo-hydrolase</fullName>
    </submittedName>
</protein>
<dbReference type="InterPro" id="IPR036388">
    <property type="entry name" value="WH-like_DNA-bd_sf"/>
</dbReference>
<dbReference type="SUPFAM" id="SSF56281">
    <property type="entry name" value="Metallo-hydrolase/oxidoreductase"/>
    <property type="match status" value="1"/>
</dbReference>
<dbReference type="RefSeq" id="WP_213531655.1">
    <property type="nucleotide sequence ID" value="NZ_BOVJ01000238.1"/>
</dbReference>
<reference evidence="5 6" key="1">
    <citation type="submission" date="2021-04" db="EMBL/GenBank/DDBJ databases">
        <title>Draft genome sequence of Paenibacillus cisolokensis, LC2-13A.</title>
        <authorList>
            <person name="Uke A."/>
            <person name="Chhe C."/>
            <person name="Baramee S."/>
            <person name="Kosugi A."/>
        </authorList>
    </citation>
    <scope>NUCLEOTIDE SEQUENCE [LARGE SCALE GENOMIC DNA]</scope>
    <source>
        <strain evidence="5 6">LC2-13A</strain>
    </source>
</reference>
<gene>
    <name evidence="5" type="ORF">PACILC2_55590</name>
</gene>
<dbReference type="Gene3D" id="3.60.15.10">
    <property type="entry name" value="Ribonuclease Z/Hydroxyacylglutathione hydrolase-like"/>
    <property type="match status" value="1"/>
</dbReference>
<evidence type="ECO:0000256" key="1">
    <source>
        <dbReference type="ARBA" id="ARBA00034221"/>
    </source>
</evidence>
<comment type="function">
    <text evidence="2">Counteracts the endogenous Pycsar antiviral defense system. Phosphodiesterase that enables metal-dependent hydrolysis of host cyclic nucleotide Pycsar defense signals such as cCMP and cUMP.</text>
</comment>
<evidence type="ECO:0000313" key="6">
    <source>
        <dbReference type="Proteomes" id="UP000680304"/>
    </source>
</evidence>
<dbReference type="Pfam" id="PF00753">
    <property type="entry name" value="Lactamase_B"/>
    <property type="match status" value="1"/>
</dbReference>
<keyword evidence="6" id="KW-1185">Reference proteome</keyword>
<dbReference type="CDD" id="cd07725">
    <property type="entry name" value="TTHA1429-like_MBL-fold"/>
    <property type="match status" value="1"/>
</dbReference>
<dbReference type="SMART" id="SM00849">
    <property type="entry name" value="Lactamase_B"/>
    <property type="match status" value="1"/>
</dbReference>
<comment type="caution">
    <text evidence="5">The sequence shown here is derived from an EMBL/GenBank/DDBJ whole genome shotgun (WGS) entry which is preliminary data.</text>
</comment>
<dbReference type="Pfam" id="PF21221">
    <property type="entry name" value="B_lactamase-like_C"/>
    <property type="match status" value="1"/>
</dbReference>
<sequence>MNGAGGRREPVTAWPDGWLQIKVPLPFSLRWVNAYLLPEPGGGWTLIDPGLHTEEAVALWEAVLKERRIGFGSIERIVLTHQHPDHYGLAGWFQERSGAPVYMSRAARDYTLRLWGPKRSFETDLNALFKAHGMPDVLREGIAGHLESFVAKVSPQPAVDFIEAGGRIAMNGLDWETIAAPGHARGQLLFYQRESKRIICGDQVLPRITPNIGLVPGPDEESNPLRAFLDHLTELAMYDVKLAFPGHRDPFPNFADRIAELIAHHERRLQEIAAMLAEPLTGYEVCIRLFGARIADDMHHLRFAMAETLAHLVELEAAGAAVRTEQGGVARFRAAANIY</sequence>
<organism evidence="5 6">
    <name type="scientific">Paenibacillus cisolokensis</name>
    <dbReference type="NCBI Taxonomy" id="1658519"/>
    <lineage>
        <taxon>Bacteria</taxon>
        <taxon>Bacillati</taxon>
        <taxon>Bacillota</taxon>
        <taxon>Bacilli</taxon>
        <taxon>Bacillales</taxon>
        <taxon>Paenibacillaceae</taxon>
        <taxon>Paenibacillus</taxon>
    </lineage>
</organism>
<proteinExistence type="predicted"/>
<dbReference type="PANTHER" id="PTHR23131">
    <property type="entry name" value="ENDORIBONUCLEASE LACTB2"/>
    <property type="match status" value="1"/>
</dbReference>
<dbReference type="EMBL" id="BOVJ01000238">
    <property type="protein sequence ID" value="GIQ66991.1"/>
    <property type="molecule type" value="Genomic_DNA"/>
</dbReference>
<evidence type="ECO:0000259" key="4">
    <source>
        <dbReference type="SMART" id="SM00849"/>
    </source>
</evidence>
<dbReference type="InterPro" id="IPR001279">
    <property type="entry name" value="Metallo-B-lactamas"/>
</dbReference>
<comment type="catalytic activity">
    <reaction evidence="3">
        <text>3',5'-cyclic UMP + H2O = UMP + H(+)</text>
        <dbReference type="Rhea" id="RHEA:70575"/>
        <dbReference type="ChEBI" id="CHEBI:15377"/>
        <dbReference type="ChEBI" id="CHEBI:15378"/>
        <dbReference type="ChEBI" id="CHEBI:57865"/>
        <dbReference type="ChEBI" id="CHEBI:184387"/>
    </reaction>
    <physiologicalReaction direction="left-to-right" evidence="3">
        <dbReference type="Rhea" id="RHEA:70576"/>
    </physiologicalReaction>
</comment>
<dbReference type="Proteomes" id="UP000680304">
    <property type="component" value="Unassembled WGS sequence"/>
</dbReference>
<name>A0ABQ4NGH0_9BACL</name>